<evidence type="ECO:0000313" key="9">
    <source>
        <dbReference type="Proteomes" id="UP000634136"/>
    </source>
</evidence>
<comment type="subcellular location">
    <subcellularLocation>
        <location evidence="1 6">Secreted</location>
    </subcellularLocation>
</comment>
<evidence type="ECO:0000256" key="6">
    <source>
        <dbReference type="RuleBase" id="RU367044"/>
    </source>
</evidence>
<protein>
    <recommendedName>
        <fullName evidence="6">S-protein homolog</fullName>
    </recommendedName>
</protein>
<feature type="coiled-coil region" evidence="7">
    <location>
        <begin position="72"/>
        <end position="185"/>
    </location>
</feature>
<evidence type="ECO:0000256" key="5">
    <source>
        <dbReference type="ARBA" id="ARBA00022729"/>
    </source>
</evidence>
<dbReference type="Pfam" id="PF05938">
    <property type="entry name" value="Self-incomp_S1"/>
    <property type="match status" value="1"/>
</dbReference>
<keyword evidence="4 6" id="KW-0964">Secreted</keyword>
<dbReference type="PANTHER" id="PTHR31232">
    <property type="match status" value="1"/>
</dbReference>
<dbReference type="EMBL" id="JAAIUW010000001">
    <property type="protein sequence ID" value="KAF7843973.1"/>
    <property type="molecule type" value="Genomic_DNA"/>
</dbReference>
<gene>
    <name evidence="8" type="ORF">G2W53_000878</name>
</gene>
<keyword evidence="9" id="KW-1185">Reference proteome</keyword>
<proteinExistence type="inferred from homology"/>
<keyword evidence="7" id="KW-0175">Coiled coil</keyword>
<keyword evidence="3 6" id="KW-0713">Self-incompatibility</keyword>
<dbReference type="PANTHER" id="PTHR31232:SF18">
    <property type="entry name" value="S-PROTEIN HOMOLOG"/>
    <property type="match status" value="1"/>
</dbReference>
<dbReference type="GO" id="GO:0005576">
    <property type="term" value="C:extracellular region"/>
    <property type="evidence" value="ECO:0007669"/>
    <property type="project" value="UniProtKB-SubCell"/>
</dbReference>
<evidence type="ECO:0000256" key="2">
    <source>
        <dbReference type="ARBA" id="ARBA00005581"/>
    </source>
</evidence>
<comment type="similarity">
    <text evidence="2 6">Belongs to the plant self-incompatibility (S1) protein family.</text>
</comment>
<dbReference type="InterPro" id="IPR010264">
    <property type="entry name" value="Self-incomp_S1"/>
</dbReference>
<name>A0A834XIP1_9FABA</name>
<evidence type="ECO:0000256" key="4">
    <source>
        <dbReference type="ARBA" id="ARBA00022525"/>
    </source>
</evidence>
<dbReference type="Proteomes" id="UP000634136">
    <property type="component" value="Unassembled WGS sequence"/>
</dbReference>
<dbReference type="AlphaFoldDB" id="A0A834XIP1"/>
<dbReference type="GO" id="GO:0060320">
    <property type="term" value="P:rejection of self pollen"/>
    <property type="evidence" value="ECO:0007669"/>
    <property type="project" value="UniProtKB-KW"/>
</dbReference>
<reference evidence="8" key="1">
    <citation type="submission" date="2020-09" db="EMBL/GenBank/DDBJ databases">
        <title>Genome-Enabled Discovery of Anthraquinone Biosynthesis in Senna tora.</title>
        <authorList>
            <person name="Kang S.-H."/>
            <person name="Pandey R.P."/>
            <person name="Lee C.-M."/>
            <person name="Sim J.-S."/>
            <person name="Jeong J.-T."/>
            <person name="Choi B.-S."/>
            <person name="Jung M."/>
            <person name="Ginzburg D."/>
            <person name="Zhao K."/>
            <person name="Won S.Y."/>
            <person name="Oh T.-J."/>
            <person name="Yu Y."/>
            <person name="Kim N.-H."/>
            <person name="Lee O.R."/>
            <person name="Lee T.-H."/>
            <person name="Bashyal P."/>
            <person name="Kim T.-S."/>
            <person name="Lee W.-H."/>
            <person name="Kawkins C."/>
            <person name="Kim C.-K."/>
            <person name="Kim J.S."/>
            <person name="Ahn B.O."/>
            <person name="Rhee S.Y."/>
            <person name="Sohng J.K."/>
        </authorList>
    </citation>
    <scope>NUCLEOTIDE SEQUENCE</scope>
    <source>
        <tissue evidence="8">Leaf</tissue>
    </source>
</reference>
<evidence type="ECO:0000256" key="3">
    <source>
        <dbReference type="ARBA" id="ARBA00022471"/>
    </source>
</evidence>
<accession>A0A834XIP1</accession>
<evidence type="ECO:0000256" key="1">
    <source>
        <dbReference type="ARBA" id="ARBA00004613"/>
    </source>
</evidence>
<comment type="caution">
    <text evidence="8">The sequence shown here is derived from an EMBL/GenBank/DDBJ whole genome shotgun (WGS) entry which is preliminary data.</text>
</comment>
<evidence type="ECO:0000313" key="8">
    <source>
        <dbReference type="EMBL" id="KAF7843973.1"/>
    </source>
</evidence>
<keyword evidence="5" id="KW-0732">Signal</keyword>
<organism evidence="8 9">
    <name type="scientific">Senna tora</name>
    <dbReference type="NCBI Taxonomy" id="362788"/>
    <lineage>
        <taxon>Eukaryota</taxon>
        <taxon>Viridiplantae</taxon>
        <taxon>Streptophyta</taxon>
        <taxon>Embryophyta</taxon>
        <taxon>Tracheophyta</taxon>
        <taxon>Spermatophyta</taxon>
        <taxon>Magnoliopsida</taxon>
        <taxon>eudicotyledons</taxon>
        <taxon>Gunneridae</taxon>
        <taxon>Pentapetalae</taxon>
        <taxon>rosids</taxon>
        <taxon>fabids</taxon>
        <taxon>Fabales</taxon>
        <taxon>Fabaceae</taxon>
        <taxon>Caesalpinioideae</taxon>
        <taxon>Cassia clade</taxon>
        <taxon>Senna</taxon>
    </lineage>
</organism>
<sequence>MMLRLSWGLSDTARVRVYNSLENKQDLILHCKSKDNNDLGERRLRHGDYFQWQFPVRFFFSSELYYCSFQWKEDMEAYKKKFQREIKEKEEYVTVRRENHKLKDDVRRLNQEKKVLELSMARRAPMAQKDAKVKQTRIHELKRRVVELENQQANCDKVESHKHYIEELKHRLNAVNGELDTTTTKITKLISKNMAKTQKNIDQAAEVD</sequence>
<dbReference type="OrthoDB" id="1938697at2759"/>
<evidence type="ECO:0000256" key="7">
    <source>
        <dbReference type="SAM" id="Coils"/>
    </source>
</evidence>